<dbReference type="SUPFAM" id="SSF143011">
    <property type="entry name" value="RelE-like"/>
    <property type="match status" value="1"/>
</dbReference>
<dbReference type="InterPro" id="IPR035093">
    <property type="entry name" value="RelE/ParE_toxin_dom_sf"/>
</dbReference>
<dbReference type="Gene3D" id="3.30.2310.20">
    <property type="entry name" value="RelE-like"/>
    <property type="match status" value="1"/>
</dbReference>
<comment type="similarity">
    <text evidence="1">Belongs to the RelE toxin family.</text>
</comment>
<reference evidence="3 4" key="1">
    <citation type="submission" date="2016-03" db="EMBL/GenBank/DDBJ databases">
        <authorList>
            <person name="Ploux O."/>
        </authorList>
    </citation>
    <scope>NUCLEOTIDE SEQUENCE [LARGE SCALE GENOMIC DNA]</scope>
    <source>
        <strain evidence="3 4">R-45371</strain>
    </source>
</reference>
<accession>A0A177MJD4</accession>
<dbReference type="InterPro" id="IPR007712">
    <property type="entry name" value="RelE/ParE_toxin"/>
</dbReference>
<dbReference type="Proteomes" id="UP000077763">
    <property type="component" value="Unassembled WGS sequence"/>
</dbReference>
<evidence type="ECO:0008006" key="5">
    <source>
        <dbReference type="Google" id="ProtNLM"/>
    </source>
</evidence>
<protein>
    <recommendedName>
        <fullName evidence="5">Type II toxin-antitoxin system RelE/ParE family toxin</fullName>
    </recommendedName>
</protein>
<comment type="caution">
    <text evidence="3">The sequence shown here is derived from an EMBL/GenBank/DDBJ whole genome shotgun (WGS) entry which is preliminary data.</text>
</comment>
<keyword evidence="2" id="KW-1277">Toxin-antitoxin system</keyword>
<sequence length="99" mass="11636">MVIVWSKPAREDLHSIHQFIARDSKLYANRVTQDILSKVDVLATMPKLGRTVPEIGEENVREIGIYSYRILYELIGETVYIHGVIHKRRDFKQEDLQRE</sequence>
<dbReference type="InterPro" id="IPR051803">
    <property type="entry name" value="TA_system_RelE-like_toxin"/>
</dbReference>
<dbReference type="EMBL" id="LUUH01000041">
    <property type="protein sequence ID" value="OAI05544.1"/>
    <property type="molecule type" value="Genomic_DNA"/>
</dbReference>
<proteinExistence type="inferred from homology"/>
<dbReference type="PANTHER" id="PTHR33755">
    <property type="entry name" value="TOXIN PARE1-RELATED"/>
    <property type="match status" value="1"/>
</dbReference>
<evidence type="ECO:0000256" key="1">
    <source>
        <dbReference type="ARBA" id="ARBA00006226"/>
    </source>
</evidence>
<evidence type="ECO:0000313" key="3">
    <source>
        <dbReference type="EMBL" id="OAI05544.1"/>
    </source>
</evidence>
<dbReference type="AlphaFoldDB" id="A0A177MJD4"/>
<dbReference type="Pfam" id="PF05016">
    <property type="entry name" value="ParE_toxin"/>
    <property type="match status" value="1"/>
</dbReference>
<evidence type="ECO:0000256" key="2">
    <source>
        <dbReference type="ARBA" id="ARBA00022649"/>
    </source>
</evidence>
<name>A0A177MJD4_METMH</name>
<evidence type="ECO:0000313" key="4">
    <source>
        <dbReference type="Proteomes" id="UP000077763"/>
    </source>
</evidence>
<gene>
    <name evidence="3" type="ORF">A1353_11275</name>
</gene>
<dbReference type="PANTHER" id="PTHR33755:SF5">
    <property type="entry name" value="TYPE II TOXIN-ANTITOXIN SYSTEM RELE_PARE FAMILY TOXIN"/>
    <property type="match status" value="1"/>
</dbReference>
<organism evidence="3 4">
    <name type="scientific">Methylomonas methanica</name>
    <dbReference type="NCBI Taxonomy" id="421"/>
    <lineage>
        <taxon>Bacteria</taxon>
        <taxon>Pseudomonadati</taxon>
        <taxon>Pseudomonadota</taxon>
        <taxon>Gammaproteobacteria</taxon>
        <taxon>Methylococcales</taxon>
        <taxon>Methylococcaceae</taxon>
        <taxon>Methylomonas</taxon>
    </lineage>
</organism>